<evidence type="ECO:0000256" key="3">
    <source>
        <dbReference type="ARBA" id="ARBA00014615"/>
    </source>
</evidence>
<evidence type="ECO:0000256" key="8">
    <source>
        <dbReference type="RuleBase" id="RU364057"/>
    </source>
</evidence>
<keyword evidence="12" id="KW-1185">Reference proteome</keyword>
<dbReference type="EC" id="3.4.24.-" evidence="8"/>
<comment type="subcellular location">
    <subcellularLocation>
        <location evidence="1 8">Mitochondrion inner membrane</location>
        <topology evidence="1 8">Peripheral membrane protein</topology>
        <orientation evidence="1 8">Intermembrane side</orientation>
    </subcellularLocation>
</comment>
<evidence type="ECO:0000256" key="6">
    <source>
        <dbReference type="ARBA" id="ARBA00022801"/>
    </source>
</evidence>
<accession>A0A0L0S218</accession>
<evidence type="ECO:0000256" key="9">
    <source>
        <dbReference type="SAM" id="MobiDB-lite"/>
    </source>
</evidence>
<evidence type="ECO:0000256" key="7">
    <source>
        <dbReference type="ARBA" id="ARBA00023049"/>
    </source>
</evidence>
<evidence type="ECO:0000256" key="1">
    <source>
        <dbReference type="ARBA" id="ARBA00004137"/>
    </source>
</evidence>
<dbReference type="STRING" id="578462.A0A0L0S218"/>
<evidence type="ECO:0000313" key="11">
    <source>
        <dbReference type="EMBL" id="KNE56409.1"/>
    </source>
</evidence>
<keyword evidence="8" id="KW-0472">Membrane</keyword>
<evidence type="ECO:0000313" key="12">
    <source>
        <dbReference type="Proteomes" id="UP000054350"/>
    </source>
</evidence>
<dbReference type="GO" id="GO:0034982">
    <property type="term" value="P:mitochondrial protein processing"/>
    <property type="evidence" value="ECO:0007669"/>
    <property type="project" value="TreeGrafter"/>
</dbReference>
<dbReference type="AlphaFoldDB" id="A0A0L0S218"/>
<dbReference type="OrthoDB" id="285308at2759"/>
<dbReference type="GO" id="GO:0005743">
    <property type="term" value="C:mitochondrial inner membrane"/>
    <property type="evidence" value="ECO:0007669"/>
    <property type="project" value="UniProtKB-SubCell"/>
</dbReference>
<dbReference type="EMBL" id="GG745330">
    <property type="protein sequence ID" value="KNE56409.1"/>
    <property type="molecule type" value="Genomic_DNA"/>
</dbReference>
<reference evidence="12" key="2">
    <citation type="submission" date="2009-11" db="EMBL/GenBank/DDBJ databases">
        <title>The Genome Sequence of Allomyces macrogynus strain ATCC 38327.</title>
        <authorList>
            <consortium name="The Broad Institute Genome Sequencing Platform"/>
            <person name="Russ C."/>
            <person name="Cuomo C."/>
            <person name="Shea T."/>
            <person name="Young S.K."/>
            <person name="Zeng Q."/>
            <person name="Koehrsen M."/>
            <person name="Haas B."/>
            <person name="Borodovsky M."/>
            <person name="Guigo R."/>
            <person name="Alvarado L."/>
            <person name="Berlin A."/>
            <person name="Borenstein D."/>
            <person name="Chen Z."/>
            <person name="Engels R."/>
            <person name="Freedman E."/>
            <person name="Gellesch M."/>
            <person name="Goldberg J."/>
            <person name="Griggs A."/>
            <person name="Gujja S."/>
            <person name="Heiman D."/>
            <person name="Hepburn T."/>
            <person name="Howarth C."/>
            <person name="Jen D."/>
            <person name="Larson L."/>
            <person name="Lewis B."/>
            <person name="Mehta T."/>
            <person name="Park D."/>
            <person name="Pearson M."/>
            <person name="Roberts A."/>
            <person name="Saif S."/>
            <person name="Shenoy N."/>
            <person name="Sisk P."/>
            <person name="Stolte C."/>
            <person name="Sykes S."/>
            <person name="Walk T."/>
            <person name="White J."/>
            <person name="Yandava C."/>
            <person name="Burger G."/>
            <person name="Gray M.W."/>
            <person name="Holland P.W.H."/>
            <person name="King N."/>
            <person name="Lang F.B.F."/>
            <person name="Roger A.J."/>
            <person name="Ruiz-Trillo I."/>
            <person name="Lander E."/>
            <person name="Nusbaum C."/>
        </authorList>
    </citation>
    <scope>NUCLEOTIDE SEQUENCE [LARGE SCALE GENOMIC DNA]</scope>
    <source>
        <strain evidence="12">ATCC 38327</strain>
    </source>
</reference>
<feature type="compositionally biased region" description="Basic and acidic residues" evidence="9">
    <location>
        <begin position="39"/>
        <end position="53"/>
    </location>
</feature>
<keyword evidence="4 8" id="KW-0645">Protease</keyword>
<dbReference type="VEuPathDB" id="FungiDB:AMAG_02218"/>
<evidence type="ECO:0000256" key="4">
    <source>
        <dbReference type="ARBA" id="ARBA00022670"/>
    </source>
</evidence>
<dbReference type="Pfam" id="PF09768">
    <property type="entry name" value="Peptidase_M76"/>
    <property type="match status" value="1"/>
</dbReference>
<evidence type="ECO:0000256" key="5">
    <source>
        <dbReference type="ARBA" id="ARBA00022723"/>
    </source>
</evidence>
<evidence type="ECO:0000256" key="2">
    <source>
        <dbReference type="ARBA" id="ARBA00009915"/>
    </source>
</evidence>
<comment type="function">
    <text evidence="8">Has a dual role in the assembly of mitochondrial ATPase.</text>
</comment>
<dbReference type="eggNOG" id="KOG3314">
    <property type="taxonomic scope" value="Eukaryota"/>
</dbReference>
<name>A0A0L0S218_ALLM3</name>
<dbReference type="PANTHER" id="PTHR21711:SF0">
    <property type="entry name" value="MITOCHONDRIAL INNER MEMBRANE PROTEASE ATP23 HOMOLOG"/>
    <property type="match status" value="1"/>
</dbReference>
<dbReference type="GO" id="GO:0033615">
    <property type="term" value="P:mitochondrial proton-transporting ATP synthase complex assembly"/>
    <property type="evidence" value="ECO:0007669"/>
    <property type="project" value="TreeGrafter"/>
</dbReference>
<dbReference type="InterPro" id="IPR019165">
    <property type="entry name" value="Peptidase_M76_ATP23"/>
</dbReference>
<dbReference type="OMA" id="ESVWDVC"/>
<feature type="region of interest" description="Disordered" evidence="9">
    <location>
        <begin position="36"/>
        <end position="80"/>
    </location>
</feature>
<sequence length="265" mass="29691">MRPGMAWIGRAAPVLGIGLVGMHQVVFCDQQAQQAEPVLSEKDQPNRDPRPVGHEAAPTARLPAPSPASEPARAARTREEQIQERIAEHQRVQCEKWRDDILENNPKARRLMEALKVHGCGLDPKEHIKCLPCHAVATGGFGADYGILLCQNQFISKDHLAETLIHELVHAYDHCVFKYDWMDCKHFACTEVRAAHLSGDCGFVREVQRGFLGFKKHGQECVRRRAILATKYNPHCSEGRLAEAAVDAVFESCLADTQPFEREEL</sequence>
<dbReference type="GO" id="GO:0004222">
    <property type="term" value="F:metalloendopeptidase activity"/>
    <property type="evidence" value="ECO:0007669"/>
    <property type="project" value="InterPro"/>
</dbReference>
<feature type="signal peptide" evidence="10">
    <location>
        <begin position="1"/>
        <end position="16"/>
    </location>
</feature>
<organism evidence="11 12">
    <name type="scientific">Allomyces macrogynus (strain ATCC 38327)</name>
    <name type="common">Allomyces javanicus var. macrogynus</name>
    <dbReference type="NCBI Taxonomy" id="578462"/>
    <lineage>
        <taxon>Eukaryota</taxon>
        <taxon>Fungi</taxon>
        <taxon>Fungi incertae sedis</taxon>
        <taxon>Blastocladiomycota</taxon>
        <taxon>Blastocladiomycetes</taxon>
        <taxon>Blastocladiales</taxon>
        <taxon>Blastocladiaceae</taxon>
        <taxon>Allomyces</taxon>
    </lineage>
</organism>
<keyword evidence="8" id="KW-0496">Mitochondrion</keyword>
<feature type="chain" id="PRO_5005547808" description="Mitochondrial inner membrane protease ATP23" evidence="10">
    <location>
        <begin position="17"/>
        <end position="265"/>
    </location>
</feature>
<proteinExistence type="inferred from homology"/>
<keyword evidence="5 8" id="KW-0479">Metal-binding</keyword>
<feature type="compositionally biased region" description="Low complexity" evidence="9">
    <location>
        <begin position="60"/>
        <end position="74"/>
    </location>
</feature>
<gene>
    <name evidence="11" type="ORF">AMAG_02218</name>
</gene>
<dbReference type="PANTHER" id="PTHR21711">
    <property type="entry name" value="MITOCHONDRIAL INNER MEMBRANE PROTEASE"/>
    <property type="match status" value="1"/>
</dbReference>
<keyword evidence="7 8" id="KW-0482">Metalloprotease</keyword>
<reference evidence="11 12" key="1">
    <citation type="submission" date="2009-11" db="EMBL/GenBank/DDBJ databases">
        <title>Annotation of Allomyces macrogynus ATCC 38327.</title>
        <authorList>
            <consortium name="The Broad Institute Genome Sequencing Platform"/>
            <person name="Russ C."/>
            <person name="Cuomo C."/>
            <person name="Burger G."/>
            <person name="Gray M.W."/>
            <person name="Holland P.W.H."/>
            <person name="King N."/>
            <person name="Lang F.B.F."/>
            <person name="Roger A.J."/>
            <person name="Ruiz-Trillo I."/>
            <person name="Young S.K."/>
            <person name="Zeng Q."/>
            <person name="Gargeya S."/>
            <person name="Fitzgerald M."/>
            <person name="Haas B."/>
            <person name="Abouelleil A."/>
            <person name="Alvarado L."/>
            <person name="Arachchi H.M."/>
            <person name="Berlin A."/>
            <person name="Chapman S.B."/>
            <person name="Gearin G."/>
            <person name="Goldberg J."/>
            <person name="Griggs A."/>
            <person name="Gujja S."/>
            <person name="Hansen M."/>
            <person name="Heiman D."/>
            <person name="Howarth C."/>
            <person name="Larimer J."/>
            <person name="Lui A."/>
            <person name="MacDonald P.J.P."/>
            <person name="McCowen C."/>
            <person name="Montmayeur A."/>
            <person name="Murphy C."/>
            <person name="Neiman D."/>
            <person name="Pearson M."/>
            <person name="Priest M."/>
            <person name="Roberts A."/>
            <person name="Saif S."/>
            <person name="Shea T."/>
            <person name="Sisk P."/>
            <person name="Stolte C."/>
            <person name="Sykes S."/>
            <person name="Wortman J."/>
            <person name="Nusbaum C."/>
            <person name="Birren B."/>
        </authorList>
    </citation>
    <scope>NUCLEOTIDE SEQUENCE [LARGE SCALE GENOMIC DNA]</scope>
    <source>
        <strain evidence="11 12">ATCC 38327</strain>
    </source>
</reference>
<keyword evidence="10" id="KW-0732">Signal</keyword>
<comment type="similarity">
    <text evidence="2 8">Belongs to the peptidase M76 family.</text>
</comment>
<keyword evidence="8" id="KW-0999">Mitochondrion inner membrane</keyword>
<dbReference type="Proteomes" id="UP000054350">
    <property type="component" value="Unassembled WGS sequence"/>
</dbReference>
<keyword evidence="6 8" id="KW-0378">Hydrolase</keyword>
<evidence type="ECO:0000256" key="10">
    <source>
        <dbReference type="SAM" id="SignalP"/>
    </source>
</evidence>
<protein>
    <recommendedName>
        <fullName evidence="3 8">Mitochondrial inner membrane protease ATP23</fullName>
        <ecNumber evidence="8">3.4.24.-</ecNumber>
    </recommendedName>
</protein>
<dbReference type="GO" id="GO:0046872">
    <property type="term" value="F:metal ion binding"/>
    <property type="evidence" value="ECO:0007669"/>
    <property type="project" value="UniProtKB-KW"/>
</dbReference>